<accession>A0A4P9USS9</accession>
<dbReference type="Gene3D" id="3.60.15.10">
    <property type="entry name" value="Ribonuclease Z/Hydroxyacylglutathione hydrolase-like"/>
    <property type="match status" value="1"/>
</dbReference>
<dbReference type="InterPro" id="IPR050855">
    <property type="entry name" value="NDM-1-like"/>
</dbReference>
<dbReference type="AlphaFoldDB" id="A0A4P9USS9"/>
<dbReference type="GO" id="GO:0016787">
    <property type="term" value="F:hydrolase activity"/>
    <property type="evidence" value="ECO:0007669"/>
    <property type="project" value="UniProtKB-KW"/>
</dbReference>
<dbReference type="OrthoDB" id="9769598at2"/>
<dbReference type="CDD" id="cd16282">
    <property type="entry name" value="metallo-hydrolase-like_MBL-fold"/>
    <property type="match status" value="1"/>
</dbReference>
<dbReference type="EMBL" id="CP035467">
    <property type="protein sequence ID" value="QCW82796.1"/>
    <property type="molecule type" value="Genomic_DNA"/>
</dbReference>
<dbReference type="InterPro" id="IPR001279">
    <property type="entry name" value="Metallo-B-lactamas"/>
</dbReference>
<organism evidence="4 5">
    <name type="scientific">Methylotuvimicrobium buryatense</name>
    <name type="common">Methylomicrobium buryatense</name>
    <dbReference type="NCBI Taxonomy" id="95641"/>
    <lineage>
        <taxon>Bacteria</taxon>
        <taxon>Pseudomonadati</taxon>
        <taxon>Pseudomonadota</taxon>
        <taxon>Gammaproteobacteria</taxon>
        <taxon>Methylococcales</taxon>
        <taxon>Methylococcaceae</taxon>
        <taxon>Methylotuvimicrobium</taxon>
    </lineage>
</organism>
<keyword evidence="2" id="KW-0732">Signal</keyword>
<dbReference type="Pfam" id="PF00753">
    <property type="entry name" value="Lactamase_B"/>
    <property type="match status" value="1"/>
</dbReference>
<dbReference type="InterPro" id="IPR030829">
    <property type="entry name" value="SoxH-rel_PQQ_2"/>
</dbReference>
<evidence type="ECO:0000256" key="1">
    <source>
        <dbReference type="ARBA" id="ARBA00005250"/>
    </source>
</evidence>
<evidence type="ECO:0000313" key="5">
    <source>
        <dbReference type="Proteomes" id="UP000305881"/>
    </source>
</evidence>
<keyword evidence="5" id="KW-1185">Reference proteome</keyword>
<evidence type="ECO:0000313" key="4">
    <source>
        <dbReference type="EMBL" id="QCW82796.1"/>
    </source>
</evidence>
<feature type="domain" description="Metallo-beta-lactamase" evidence="3">
    <location>
        <begin position="49"/>
        <end position="232"/>
    </location>
</feature>
<gene>
    <name evidence="4" type="ORF">EQU24_11495</name>
</gene>
<protein>
    <submittedName>
        <fullName evidence="4">Quinoprotein relay system zinc metallohydrolase 2</fullName>
    </submittedName>
</protein>
<evidence type="ECO:0000259" key="3">
    <source>
        <dbReference type="SMART" id="SM00849"/>
    </source>
</evidence>
<dbReference type="InterPro" id="IPR036866">
    <property type="entry name" value="RibonucZ/Hydroxyglut_hydro"/>
</dbReference>
<reference evidence="5" key="1">
    <citation type="journal article" date="2019" name="J. Bacteriol.">
        <title>A Mutagenic Screen Identifies a TonB-Dependent Receptor Required for the Lanthanide Metal Switch in the Type I Methanotroph 'Methylotuvimicrobium buryatense' 5GB1C.</title>
        <authorList>
            <person name="Groom J.D."/>
            <person name="Ford S.M."/>
            <person name="Pesesky M.W."/>
            <person name="Lidstrom M.E."/>
        </authorList>
    </citation>
    <scope>NUCLEOTIDE SEQUENCE [LARGE SCALE GENOMIC DNA]</scope>
    <source>
        <strain evidence="5">5GB1C</strain>
    </source>
</reference>
<dbReference type="SUPFAM" id="SSF56281">
    <property type="entry name" value="Metallo-hydrolase/oxidoreductase"/>
    <property type="match status" value="1"/>
</dbReference>
<comment type="similarity">
    <text evidence="1">Belongs to the metallo-beta-lactamase superfamily. Class-B beta-lactamase family.</text>
</comment>
<evidence type="ECO:0000256" key="2">
    <source>
        <dbReference type="SAM" id="SignalP"/>
    </source>
</evidence>
<dbReference type="PANTHER" id="PTHR42951">
    <property type="entry name" value="METALLO-BETA-LACTAMASE DOMAIN-CONTAINING"/>
    <property type="match status" value="1"/>
</dbReference>
<sequence>MRYLIIAISSFFCVATHAGVVLSIEQVADGIYVHQGKHEWPDHKNHGAIANIGFIVGERCVAVIDTGGNPEEGRSLKRAIAKTTGKPICYVINTHVHPDHIFGNIAFKESGTQFVGHHKLARAMAARGQFYIDKAEDQIGMALTAEHIIPPDIEVEKTLLLDLGGRELLLTAHPTAHTDNDLSIYDRKTDTLWLGDLFFIGHLPTLDGSLKGWLVELAELEQKSFKQVIPGHGPVVTDWPKSLDPQQRYLGTLLTEIRNMIKNGRFIEEAIEQVGYEFKGQWQLFDEFHKKNVTAAFAELEWED</sequence>
<dbReference type="PANTHER" id="PTHR42951:SF4">
    <property type="entry name" value="ACYL-COENZYME A THIOESTERASE MBLAC2"/>
    <property type="match status" value="1"/>
</dbReference>
<dbReference type="NCBIfam" id="TIGR04559">
    <property type="entry name" value="SoxH_rel_PQQ_2"/>
    <property type="match status" value="1"/>
</dbReference>
<dbReference type="SMART" id="SM00849">
    <property type="entry name" value="Lactamase_B"/>
    <property type="match status" value="1"/>
</dbReference>
<proteinExistence type="inferred from homology"/>
<feature type="signal peptide" evidence="2">
    <location>
        <begin position="1"/>
        <end position="18"/>
    </location>
</feature>
<dbReference type="STRING" id="675511.GCA_000341735_00739"/>
<dbReference type="GO" id="GO:0017001">
    <property type="term" value="P:antibiotic catabolic process"/>
    <property type="evidence" value="ECO:0007669"/>
    <property type="project" value="UniProtKB-ARBA"/>
</dbReference>
<dbReference type="Proteomes" id="UP000305881">
    <property type="component" value="Chromosome"/>
</dbReference>
<name>A0A4P9USS9_METBY</name>
<feature type="chain" id="PRO_5020367745" evidence="2">
    <location>
        <begin position="19"/>
        <end position="304"/>
    </location>
</feature>
<dbReference type="RefSeq" id="WP_017839366.1">
    <property type="nucleotide sequence ID" value="NZ_CP035467.1"/>
</dbReference>
<dbReference type="KEGG" id="mbur:EQU24_11495"/>